<gene>
    <name evidence="13" type="ORF">GGE06_008239</name>
</gene>
<evidence type="ECO:0000256" key="7">
    <source>
        <dbReference type="ARBA" id="ARBA00022840"/>
    </source>
</evidence>
<dbReference type="Proteomes" id="UP000582643">
    <property type="component" value="Unassembled WGS sequence"/>
</dbReference>
<sequence length="403" mass="42992">MTEETPHPLPATTGPSRYAQRLLARVRAFDTRHPWVWDATVTLTWTVAALVDAAGGWRTTAVDPSVPVWLVVTLSLALSVPLYWRRRHPTAVLAVMACAALVGDASGAFLQSAYLQMVPVFHIALSRPPRALLWALALLLPPLVTGAVRFPPGAVDQRVVPALWAYALAALLGIAVRSRRDERAHEVRLAATAERARIAREMHDIIGHNLAVITGLADGGRYAAAKNPERAAQALEAIGTTSRQALAELRRLLSVLHEEGDEGDRSDGPAARTPQPALTDLERLITGVRKAGLPVRAELSPTAPALSAGAQLTVYRVLQEALTNTLKHAGPGATASVRLSYGPGALEMVVTDTGTRSTAPGRGHGITGMRERAARYDGTLETGPLPTGGWRVALRIPLEDPTS</sequence>
<dbReference type="AlphaFoldDB" id="A0A7W7UAM2"/>
<evidence type="ECO:0000313" key="13">
    <source>
        <dbReference type="EMBL" id="MBB4987267.1"/>
    </source>
</evidence>
<evidence type="ECO:0000256" key="9">
    <source>
        <dbReference type="SAM" id="Phobius"/>
    </source>
</evidence>
<keyword evidence="9" id="KW-0472">Membrane</keyword>
<feature type="transmembrane region" description="Helical" evidence="9">
    <location>
        <begin position="131"/>
        <end position="150"/>
    </location>
</feature>
<dbReference type="InterPro" id="IPR011712">
    <property type="entry name" value="Sig_transdc_His_kin_sub3_dim/P"/>
</dbReference>
<dbReference type="GO" id="GO:0016020">
    <property type="term" value="C:membrane"/>
    <property type="evidence" value="ECO:0007669"/>
    <property type="project" value="InterPro"/>
</dbReference>
<keyword evidence="6 13" id="KW-0418">Kinase</keyword>
<evidence type="ECO:0000313" key="14">
    <source>
        <dbReference type="Proteomes" id="UP000582643"/>
    </source>
</evidence>
<dbReference type="InterPro" id="IPR050482">
    <property type="entry name" value="Sensor_HK_TwoCompSys"/>
</dbReference>
<evidence type="ECO:0000256" key="2">
    <source>
        <dbReference type="ARBA" id="ARBA00012438"/>
    </source>
</evidence>
<dbReference type="InterPro" id="IPR003594">
    <property type="entry name" value="HATPase_dom"/>
</dbReference>
<dbReference type="Pfam" id="PF07730">
    <property type="entry name" value="HisKA_3"/>
    <property type="match status" value="1"/>
</dbReference>
<evidence type="ECO:0000256" key="6">
    <source>
        <dbReference type="ARBA" id="ARBA00022777"/>
    </source>
</evidence>
<dbReference type="GO" id="GO:0046983">
    <property type="term" value="F:protein dimerization activity"/>
    <property type="evidence" value="ECO:0007669"/>
    <property type="project" value="InterPro"/>
</dbReference>
<accession>A0A7W7UAM2</accession>
<proteinExistence type="predicted"/>
<evidence type="ECO:0000259" key="12">
    <source>
        <dbReference type="Pfam" id="PF23539"/>
    </source>
</evidence>
<reference evidence="13 14" key="1">
    <citation type="submission" date="2020-08" db="EMBL/GenBank/DDBJ databases">
        <title>Genomic Encyclopedia of Type Strains, Phase III (KMG-III): the genomes of soil and plant-associated and newly described type strains.</title>
        <authorList>
            <person name="Whitman W."/>
        </authorList>
    </citation>
    <scope>NUCLEOTIDE SEQUENCE [LARGE SCALE GENOMIC DNA]</scope>
    <source>
        <strain evidence="13 14">SFB5A</strain>
    </source>
</reference>
<keyword evidence="9" id="KW-0812">Transmembrane</keyword>
<dbReference type="Gene3D" id="1.20.5.1930">
    <property type="match status" value="1"/>
</dbReference>
<comment type="catalytic activity">
    <reaction evidence="1">
        <text>ATP + protein L-histidine = ADP + protein N-phospho-L-histidine.</text>
        <dbReference type="EC" id="2.7.13.3"/>
    </reaction>
</comment>
<keyword evidence="4" id="KW-0808">Transferase</keyword>
<dbReference type="EMBL" id="JACHJY010000018">
    <property type="protein sequence ID" value="MBB4987267.1"/>
    <property type="molecule type" value="Genomic_DNA"/>
</dbReference>
<evidence type="ECO:0000259" key="10">
    <source>
        <dbReference type="Pfam" id="PF02518"/>
    </source>
</evidence>
<protein>
    <recommendedName>
        <fullName evidence="2">histidine kinase</fullName>
        <ecNumber evidence="2">2.7.13.3</ecNumber>
    </recommendedName>
</protein>
<dbReference type="EC" id="2.7.13.3" evidence="2"/>
<dbReference type="InterPro" id="IPR036890">
    <property type="entry name" value="HATPase_C_sf"/>
</dbReference>
<evidence type="ECO:0000259" key="11">
    <source>
        <dbReference type="Pfam" id="PF07730"/>
    </source>
</evidence>
<evidence type="ECO:0000256" key="4">
    <source>
        <dbReference type="ARBA" id="ARBA00022679"/>
    </source>
</evidence>
<dbReference type="CDD" id="cd16917">
    <property type="entry name" value="HATPase_UhpB-NarQ-NarX-like"/>
    <property type="match status" value="1"/>
</dbReference>
<feature type="domain" description="Histidine kinase/HSP90-like ATPase" evidence="10">
    <location>
        <begin position="311"/>
        <end position="399"/>
    </location>
</feature>
<evidence type="ECO:0000256" key="8">
    <source>
        <dbReference type="ARBA" id="ARBA00023012"/>
    </source>
</evidence>
<keyword evidence="7" id="KW-0067">ATP-binding</keyword>
<evidence type="ECO:0000256" key="3">
    <source>
        <dbReference type="ARBA" id="ARBA00022553"/>
    </source>
</evidence>
<feature type="transmembrane region" description="Helical" evidence="9">
    <location>
        <begin position="66"/>
        <end position="84"/>
    </location>
</feature>
<dbReference type="GO" id="GO:0005524">
    <property type="term" value="F:ATP binding"/>
    <property type="evidence" value="ECO:0007669"/>
    <property type="project" value="UniProtKB-KW"/>
</dbReference>
<keyword evidence="8" id="KW-0902">Two-component regulatory system</keyword>
<feature type="transmembrane region" description="Helical" evidence="9">
    <location>
        <begin position="162"/>
        <end position="178"/>
    </location>
</feature>
<keyword evidence="3" id="KW-0597">Phosphoprotein</keyword>
<feature type="domain" description="DUF7134" evidence="12">
    <location>
        <begin position="28"/>
        <end position="180"/>
    </location>
</feature>
<dbReference type="PANTHER" id="PTHR24421:SF10">
    <property type="entry name" value="NITRATE_NITRITE SENSOR PROTEIN NARQ"/>
    <property type="match status" value="1"/>
</dbReference>
<keyword evidence="9" id="KW-1133">Transmembrane helix</keyword>
<dbReference type="GO" id="GO:0000155">
    <property type="term" value="F:phosphorelay sensor kinase activity"/>
    <property type="evidence" value="ECO:0007669"/>
    <property type="project" value="InterPro"/>
</dbReference>
<keyword evidence="14" id="KW-1185">Reference proteome</keyword>
<keyword evidence="5" id="KW-0547">Nucleotide-binding</keyword>
<dbReference type="Gene3D" id="3.30.565.10">
    <property type="entry name" value="Histidine kinase-like ATPase, C-terminal domain"/>
    <property type="match status" value="1"/>
</dbReference>
<evidence type="ECO:0000256" key="1">
    <source>
        <dbReference type="ARBA" id="ARBA00000085"/>
    </source>
</evidence>
<dbReference type="PANTHER" id="PTHR24421">
    <property type="entry name" value="NITRATE/NITRITE SENSOR PROTEIN NARX-RELATED"/>
    <property type="match status" value="1"/>
</dbReference>
<dbReference type="RefSeq" id="WP_184933153.1">
    <property type="nucleotide sequence ID" value="NZ_JACHJY010000018.1"/>
</dbReference>
<dbReference type="Pfam" id="PF02518">
    <property type="entry name" value="HATPase_c"/>
    <property type="match status" value="1"/>
</dbReference>
<feature type="transmembrane region" description="Helical" evidence="9">
    <location>
        <begin position="90"/>
        <end position="110"/>
    </location>
</feature>
<name>A0A7W7UAM2_9ACTN</name>
<comment type="caution">
    <text evidence="13">The sequence shown here is derived from an EMBL/GenBank/DDBJ whole genome shotgun (WGS) entry which is preliminary data.</text>
</comment>
<dbReference type="SUPFAM" id="SSF55874">
    <property type="entry name" value="ATPase domain of HSP90 chaperone/DNA topoisomerase II/histidine kinase"/>
    <property type="match status" value="1"/>
</dbReference>
<dbReference type="Pfam" id="PF23539">
    <property type="entry name" value="DUF7134"/>
    <property type="match status" value="1"/>
</dbReference>
<evidence type="ECO:0000256" key="5">
    <source>
        <dbReference type="ARBA" id="ARBA00022741"/>
    </source>
</evidence>
<dbReference type="InterPro" id="IPR055558">
    <property type="entry name" value="DUF7134"/>
</dbReference>
<organism evidence="13 14">
    <name type="scientific">Streptomyces nymphaeiformis</name>
    <dbReference type="NCBI Taxonomy" id="2663842"/>
    <lineage>
        <taxon>Bacteria</taxon>
        <taxon>Bacillati</taxon>
        <taxon>Actinomycetota</taxon>
        <taxon>Actinomycetes</taxon>
        <taxon>Kitasatosporales</taxon>
        <taxon>Streptomycetaceae</taxon>
        <taxon>Streptomyces</taxon>
    </lineage>
</organism>
<feature type="domain" description="Signal transduction histidine kinase subgroup 3 dimerisation and phosphoacceptor" evidence="11">
    <location>
        <begin position="194"/>
        <end position="259"/>
    </location>
</feature>